<evidence type="ECO:0000313" key="2">
    <source>
        <dbReference type="Proteomes" id="UP000011717"/>
    </source>
</evidence>
<gene>
    <name evidence="1" type="ORF">C725_2998</name>
</gene>
<dbReference type="Proteomes" id="UP000011717">
    <property type="component" value="Unassembled WGS sequence"/>
</dbReference>
<comment type="caution">
    <text evidence="1">The sequence shown here is derived from an EMBL/GenBank/DDBJ whole genome shotgun (WGS) entry which is preliminary data.</text>
</comment>
<dbReference type="AlphaFoldDB" id="M2U0W1"/>
<evidence type="ECO:0000313" key="1">
    <source>
        <dbReference type="EMBL" id="EMD81642.1"/>
    </source>
</evidence>
<organism evidence="1 2">
    <name type="scientific">Pacificimonas flava</name>
    <dbReference type="NCBI Taxonomy" id="1234595"/>
    <lineage>
        <taxon>Bacteria</taxon>
        <taxon>Pseudomonadati</taxon>
        <taxon>Pseudomonadota</taxon>
        <taxon>Alphaproteobacteria</taxon>
        <taxon>Sphingomonadales</taxon>
        <taxon>Sphingosinicellaceae</taxon>
        <taxon>Pacificimonas</taxon>
    </lineage>
</organism>
<protein>
    <submittedName>
        <fullName evidence="1">Uncharacterized protein</fullName>
    </submittedName>
</protein>
<keyword evidence="2" id="KW-1185">Reference proteome</keyword>
<proteinExistence type="predicted"/>
<accession>M2U0W1</accession>
<name>M2U0W1_9SPHN</name>
<sequence length="37" mass="4250">MRRPLPPDIFETAEIDAHRYAVPKAGEVPSHNESFDR</sequence>
<dbReference type="EMBL" id="AMRV01000022">
    <property type="protein sequence ID" value="EMD81642.1"/>
    <property type="molecule type" value="Genomic_DNA"/>
</dbReference>
<reference evidence="1 2" key="1">
    <citation type="journal article" date="2013" name="Genome Announc.">
        <title>Draft Genome Sequence of Strain JLT2015T, Belonging to the Family Sphingomonadaceae of the Alphaproteobacteria.</title>
        <authorList>
            <person name="Tang K."/>
            <person name="Liu K."/>
            <person name="Li S."/>
            <person name="Jiao N."/>
        </authorList>
    </citation>
    <scope>NUCLEOTIDE SEQUENCE [LARGE SCALE GENOMIC DNA]</scope>
    <source>
        <strain evidence="1 2">JLT2015</strain>
    </source>
</reference>